<accession>A0A370TJK3</accession>
<dbReference type="RefSeq" id="XP_031868358.1">
    <property type="nucleotide sequence ID" value="XM_032014937.1"/>
</dbReference>
<evidence type="ECO:0000313" key="2">
    <source>
        <dbReference type="EMBL" id="RDL35702.1"/>
    </source>
</evidence>
<dbReference type="PANTHER" id="PTHR35910:SF6">
    <property type="entry name" value="2EXR DOMAIN-CONTAINING PROTEIN"/>
    <property type="match status" value="1"/>
</dbReference>
<gene>
    <name evidence="2" type="ORF">BP5553_06314</name>
</gene>
<protein>
    <recommendedName>
        <fullName evidence="1">2EXR domain-containing protein</fullName>
    </recommendedName>
</protein>
<evidence type="ECO:0000313" key="3">
    <source>
        <dbReference type="Proteomes" id="UP000254866"/>
    </source>
</evidence>
<evidence type="ECO:0000259" key="1">
    <source>
        <dbReference type="Pfam" id="PF20150"/>
    </source>
</evidence>
<dbReference type="GeneID" id="43599163"/>
<comment type="caution">
    <text evidence="2">The sequence shown here is derived from an EMBL/GenBank/DDBJ whole genome shotgun (WGS) entry which is preliminary data.</text>
</comment>
<dbReference type="Pfam" id="PF20150">
    <property type="entry name" value="2EXR"/>
    <property type="match status" value="1"/>
</dbReference>
<dbReference type="AlphaFoldDB" id="A0A370TJK3"/>
<dbReference type="OrthoDB" id="3533953at2759"/>
<feature type="domain" description="2EXR" evidence="1">
    <location>
        <begin position="69"/>
        <end position="184"/>
    </location>
</feature>
<reference evidence="2 3" key="1">
    <citation type="journal article" date="2018" name="IMA Fungus">
        <title>IMA Genome-F 9: Draft genome sequence of Annulohypoxylon stygium, Aspergillus mulundensis, Berkeleyomyces basicola (syn. Thielaviopsis basicola), Ceratocystis smalleyi, two Cercospora beticola strains, Coleophoma cylindrospora, Fusarium fracticaudum, Phialophora cf. hyalina, and Morchella septimelata.</title>
        <authorList>
            <person name="Wingfield B.D."/>
            <person name="Bills G.F."/>
            <person name="Dong Y."/>
            <person name="Huang W."/>
            <person name="Nel W.J."/>
            <person name="Swalarsk-Parry B.S."/>
            <person name="Vaghefi N."/>
            <person name="Wilken P.M."/>
            <person name="An Z."/>
            <person name="de Beer Z.W."/>
            <person name="De Vos L."/>
            <person name="Chen L."/>
            <person name="Duong T.A."/>
            <person name="Gao Y."/>
            <person name="Hammerbacher A."/>
            <person name="Kikkert J.R."/>
            <person name="Li Y."/>
            <person name="Li H."/>
            <person name="Li K."/>
            <person name="Li Q."/>
            <person name="Liu X."/>
            <person name="Ma X."/>
            <person name="Naidoo K."/>
            <person name="Pethybridge S.J."/>
            <person name="Sun J."/>
            <person name="Steenkamp E.T."/>
            <person name="van der Nest M.A."/>
            <person name="van Wyk S."/>
            <person name="Wingfield M.J."/>
            <person name="Xiong C."/>
            <person name="Yue Q."/>
            <person name="Zhang X."/>
        </authorList>
    </citation>
    <scope>NUCLEOTIDE SEQUENCE [LARGE SCALE GENOMIC DNA]</scope>
    <source>
        <strain evidence="2 3">BP 5553</strain>
    </source>
</reference>
<dbReference type="PANTHER" id="PTHR35910">
    <property type="entry name" value="2EXR DOMAIN-CONTAINING PROTEIN"/>
    <property type="match status" value="1"/>
</dbReference>
<dbReference type="EMBL" id="NPIC01000005">
    <property type="protein sequence ID" value="RDL35702.1"/>
    <property type="molecule type" value="Genomic_DNA"/>
</dbReference>
<keyword evidence="3" id="KW-1185">Reference proteome</keyword>
<organism evidence="2 3">
    <name type="scientific">Venustampulla echinocandica</name>
    <dbReference type="NCBI Taxonomy" id="2656787"/>
    <lineage>
        <taxon>Eukaryota</taxon>
        <taxon>Fungi</taxon>
        <taxon>Dikarya</taxon>
        <taxon>Ascomycota</taxon>
        <taxon>Pezizomycotina</taxon>
        <taxon>Leotiomycetes</taxon>
        <taxon>Helotiales</taxon>
        <taxon>Pleuroascaceae</taxon>
        <taxon>Venustampulla</taxon>
    </lineage>
</organism>
<name>A0A370TJK3_9HELO</name>
<dbReference type="InterPro" id="IPR045518">
    <property type="entry name" value="2EXR"/>
</dbReference>
<dbReference type="Proteomes" id="UP000254866">
    <property type="component" value="Unassembled WGS sequence"/>
</dbReference>
<proteinExistence type="predicted"/>
<sequence>MKELYSQVAEHLEHLVKDQSPLSQPLNYARMEDHVMDHDAVDHIDSVTAPPQMSVAISSQIPDLIARQFPRFPKLPLELRQMIWTLAVLTPQITTFRITPHAGVWYPSVAPSHSPIRFVNKEARRLFLRVKKPCIDLLIKLKTDAERAASVFDTCSYVEPLAPQWRNAYALAPKIFVNPAIDIIWMNTTSLKMCQMGHYWIDLQIQRLALDYEVWKRFTKVFDFPETYINKNILGLGVKEVIFVVGATSSNAPVPNIIFVKPRAPPSVVLGTRFWEGAVGREFLMSSRRRFRKYVCETELKEKCTWECLEEIVLGNVDKARQKVEELRKNNDPQRLARYPQVSIMSVKFMEAVAVTV</sequence>